<dbReference type="EMBL" id="JAUKVY010000003">
    <property type="protein sequence ID" value="MDO1531954.1"/>
    <property type="molecule type" value="Genomic_DNA"/>
</dbReference>
<dbReference type="InterPro" id="IPR025129">
    <property type="entry name" value="DUF4055"/>
</dbReference>
<dbReference type="Pfam" id="PF13264">
    <property type="entry name" value="DUF4055"/>
    <property type="match status" value="1"/>
</dbReference>
<evidence type="ECO:0000259" key="2">
    <source>
        <dbReference type="Pfam" id="PF13264"/>
    </source>
</evidence>
<dbReference type="RefSeq" id="WP_301805667.1">
    <property type="nucleotide sequence ID" value="NZ_JAUJZH010000003.1"/>
</dbReference>
<evidence type="ECO:0000313" key="4">
    <source>
        <dbReference type="Proteomes" id="UP001169027"/>
    </source>
</evidence>
<name>A0ABT8RZ60_9BURK</name>
<evidence type="ECO:0000256" key="1">
    <source>
        <dbReference type="SAM" id="MobiDB-lite"/>
    </source>
</evidence>
<reference evidence="3" key="1">
    <citation type="submission" date="2023-06" db="EMBL/GenBank/DDBJ databases">
        <authorList>
            <person name="Jiang Y."/>
            <person name="Liu Q."/>
        </authorList>
    </citation>
    <scope>NUCLEOTIDE SEQUENCE</scope>
    <source>
        <strain evidence="3">CGMCC 1.12090</strain>
    </source>
</reference>
<keyword evidence="4" id="KW-1185">Reference proteome</keyword>
<feature type="domain" description="DUF4055" evidence="2">
    <location>
        <begin position="247"/>
        <end position="381"/>
    </location>
</feature>
<dbReference type="Proteomes" id="UP001169027">
    <property type="component" value="Unassembled WGS sequence"/>
</dbReference>
<feature type="compositionally biased region" description="Acidic residues" evidence="1">
    <location>
        <begin position="437"/>
        <end position="450"/>
    </location>
</feature>
<accession>A0ABT8RZ60</accession>
<organism evidence="3 4">
    <name type="scientific">Variovorax ginsengisoli</name>
    <dbReference type="NCBI Taxonomy" id="363844"/>
    <lineage>
        <taxon>Bacteria</taxon>
        <taxon>Pseudomonadati</taxon>
        <taxon>Pseudomonadota</taxon>
        <taxon>Betaproteobacteria</taxon>
        <taxon>Burkholderiales</taxon>
        <taxon>Comamonadaceae</taxon>
        <taxon>Variovorax</taxon>
    </lineage>
</organism>
<evidence type="ECO:0000313" key="3">
    <source>
        <dbReference type="EMBL" id="MDO1531954.1"/>
    </source>
</evidence>
<sequence length="481" mass="51866">MALKVQDQSPEVAAMAVNWPIAEALLGGTVAMRAAGAAYLPKWPNEEQPSYNTRLSVATLFPAFGRTIGVMSGKPFSKQLTLADDVPEKIKTWCDDADQQGNNLHTFSAAVMAEALGFGICGVLVDYPKVGEGVRTLAQERELGVRPYLVFVRHSQILGWKSMRTGGVTRLTQLRLAETKEVSDGEFGVKNEPRVRVLEPGKWSVYRPGARAEDDWTLEEGGVTTLTEIPFVPFYGKKLGFMCGVSPLLDLAHLNVKHWQSQSDQDTILHVARVPILAMIGADENSSLTVGASSAVKLPLNADMKFVEHTGKAIEAGETSLEKLEAQMVQTGAELLVVKPGEQKSATQSNNDAEANKSDLQRITEIVEDGLDQVLQFMAAWVKEPQGGHASLFKDFGAGSLSDASAQLILSMQQAGLITKQTAIREQQRRGMLAADIDPEDELAAVDEEGPALGAMDDPNADPNIDPLTGLPKKKPDPAAA</sequence>
<feature type="region of interest" description="Disordered" evidence="1">
    <location>
        <begin position="434"/>
        <end position="481"/>
    </location>
</feature>
<protein>
    <submittedName>
        <fullName evidence="3">DUF4055 domain-containing protein</fullName>
    </submittedName>
</protein>
<proteinExistence type="predicted"/>
<comment type="caution">
    <text evidence="3">The sequence shown here is derived from an EMBL/GenBank/DDBJ whole genome shotgun (WGS) entry which is preliminary data.</text>
</comment>
<gene>
    <name evidence="3" type="ORF">Q2T77_06620</name>
</gene>